<accession>A0A450YZS4</accession>
<evidence type="ECO:0000313" key="3">
    <source>
        <dbReference type="EMBL" id="VFK81099.1"/>
    </source>
</evidence>
<proteinExistence type="predicted"/>
<reference evidence="2" key="1">
    <citation type="submission" date="2019-02" db="EMBL/GenBank/DDBJ databases">
        <authorList>
            <person name="Gruber-Vodicka R. H."/>
            <person name="Seah K. B. B."/>
        </authorList>
    </citation>
    <scope>NUCLEOTIDE SEQUENCE</scope>
    <source>
        <strain evidence="3">BECK_S127</strain>
        <strain evidence="2">BECK_S1320</strain>
        <strain evidence="1">BECK_S1321</strain>
    </source>
</reference>
<evidence type="ECO:0000313" key="1">
    <source>
        <dbReference type="EMBL" id="VFK41630.1"/>
    </source>
</evidence>
<protein>
    <submittedName>
        <fullName evidence="2">Uncharacterized protein</fullName>
    </submittedName>
</protein>
<dbReference type="EMBL" id="CAADHB010000221">
    <property type="protein sequence ID" value="VFK81099.1"/>
    <property type="molecule type" value="Genomic_DNA"/>
</dbReference>
<dbReference type="EMBL" id="CAADFR010000097">
    <property type="protein sequence ID" value="VFK41630.1"/>
    <property type="molecule type" value="Genomic_DNA"/>
</dbReference>
<organism evidence="2">
    <name type="scientific">Candidatus Kentrum sp. SD</name>
    <dbReference type="NCBI Taxonomy" id="2126332"/>
    <lineage>
        <taxon>Bacteria</taxon>
        <taxon>Pseudomonadati</taxon>
        <taxon>Pseudomonadota</taxon>
        <taxon>Gammaproteobacteria</taxon>
        <taxon>Candidatus Kentrum</taxon>
    </lineage>
</organism>
<gene>
    <name evidence="3" type="ORF">BECKSD772D_GA0070982_12212</name>
    <name evidence="2" type="ORF">BECKSD772E_GA0070983_10862</name>
    <name evidence="1" type="ORF">BECKSD772F_GA0070984_10972</name>
</gene>
<evidence type="ECO:0000313" key="2">
    <source>
        <dbReference type="EMBL" id="VFK47019.1"/>
    </source>
</evidence>
<dbReference type="EMBL" id="CAADFU010000086">
    <property type="protein sequence ID" value="VFK47019.1"/>
    <property type="molecule type" value="Genomic_DNA"/>
</dbReference>
<name>A0A450YZS4_9GAMM</name>
<sequence>MVTPFSFEVFLHTGDTGVIRLLAHYAGYDRDLGGSLVDGEEEVGRQLGEATSRHPSRFLRLLTAHWADISARFRDDILDGIADYLAYRHGRLKPNDAWTPLEEPDAPVLANQILDELERHPAHWRRNRPAAAALKACAHVIREPQDAEWLVSLAEGFVDLGEESTIHGDSVNLVSVGMNMMGGKIVGALMTLANNFAERGMALPELLPPTLRRFTRHEHPAIRALMLWRLPYLQSKNPALGWELFHRAMEQNAAGLWKYAESCLYYAYHDHFERVAPWLERIRCEGNKEDRETWGRISALAALSGRIGLTGLLGELTALDIAGAWQGAASVWTNAGNIGQHREPCLAGIEAGLKAGSHHAAAVARQMENIFRDSAPPVSIPIDLIRRCFGVIENDSDSEEKHHRLFGFDEWLSAISQRDPDLALAAAKIYLAYVKRTKPGLYDYKDRLVQMITRLFTEAEEREESDHGAMLKRVVAAQDSLLSLGVNSIDDWPKAAERQ</sequence>
<dbReference type="AlphaFoldDB" id="A0A450YZS4"/>